<dbReference type="AlphaFoldDB" id="A0A1I2EK10"/>
<dbReference type="InterPro" id="IPR027477">
    <property type="entry name" value="Succ_DH/fumarate_Rdtase_cat_sf"/>
</dbReference>
<evidence type="ECO:0000259" key="5">
    <source>
        <dbReference type="Pfam" id="PF00890"/>
    </source>
</evidence>
<dbReference type="GO" id="GO:0033765">
    <property type="term" value="F:steroid dehydrogenase activity, acting on the CH-CH group of donors"/>
    <property type="evidence" value="ECO:0007669"/>
    <property type="project" value="UniProtKB-ARBA"/>
</dbReference>
<evidence type="ECO:0000256" key="1">
    <source>
        <dbReference type="ARBA" id="ARBA00022630"/>
    </source>
</evidence>
<dbReference type="SUPFAM" id="SSF51905">
    <property type="entry name" value="FAD/NAD(P)-binding domain"/>
    <property type="match status" value="1"/>
</dbReference>
<keyword evidence="8" id="KW-1185">Reference proteome</keyword>
<dbReference type="Gene3D" id="1.20.58.100">
    <property type="entry name" value="Fumarate reductase/succinate dehydrogenase flavoprotein-like, C-terminal domain"/>
    <property type="match status" value="1"/>
</dbReference>
<dbReference type="SUPFAM" id="SSF46977">
    <property type="entry name" value="Succinate dehydrogenase/fumarate reductase flavoprotein C-terminal domain"/>
    <property type="match status" value="1"/>
</dbReference>
<dbReference type="PANTHER" id="PTHR11632">
    <property type="entry name" value="SUCCINATE DEHYDROGENASE 2 FLAVOPROTEIN SUBUNIT"/>
    <property type="match status" value="1"/>
</dbReference>
<dbReference type="Proteomes" id="UP000199516">
    <property type="component" value="Unassembled WGS sequence"/>
</dbReference>
<dbReference type="PRINTS" id="PR00368">
    <property type="entry name" value="FADPNR"/>
</dbReference>
<dbReference type="PIRSF" id="PIRSF000171">
    <property type="entry name" value="SDHA_APRA_LASPO"/>
    <property type="match status" value="1"/>
</dbReference>
<dbReference type="RefSeq" id="WP_177194821.1">
    <property type="nucleotide sequence ID" value="NZ_FONT01000006.1"/>
</dbReference>
<proteinExistence type="predicted"/>
<dbReference type="GO" id="GO:0005886">
    <property type="term" value="C:plasma membrane"/>
    <property type="evidence" value="ECO:0007669"/>
    <property type="project" value="TreeGrafter"/>
</dbReference>
<dbReference type="PANTHER" id="PTHR11632:SF51">
    <property type="entry name" value="SUCCINATE DEHYDROGENASE [UBIQUINONE] FLAVOPROTEIN SUBUNIT, MITOCHONDRIAL"/>
    <property type="match status" value="1"/>
</dbReference>
<dbReference type="Gene3D" id="3.50.50.60">
    <property type="entry name" value="FAD/NAD(P)-binding domain"/>
    <property type="match status" value="1"/>
</dbReference>
<dbReference type="Gene3D" id="3.90.700.10">
    <property type="entry name" value="Succinate dehydrogenase/fumarate reductase flavoprotein, catalytic domain"/>
    <property type="match status" value="1"/>
</dbReference>
<gene>
    <name evidence="7" type="ORF">SAMN05192532_10666</name>
</gene>
<sequence>MRTYEFDILCIGSGVSGLMASIAASEEHKDICIVSKDPFSWGNTRISGGVIASNQDSSLDIDILNAGRRLNSSELVETLLNDSENIHETVESWGHIYRRNGNKKIKIKPGGHSEARTYISSYKGISLGNVLRMRLLEETNVKIIEETIVCKILTHDSRVYGAICYNWIKDTWYIIYAKQIILATGGGGMLYDPHTDNMRSSTGDSYSLALQCGASLIDMEQIQFIPFGVAYPQGMTGLEIGDTAAAGPYGKLITEDGKLILGNIPSLTREEVSRKIALAMSRGSTELKDNVKLDPTANINKQDGKEAWVNTNNSGSLEAVKYAYGVKSYKWEEPFSVIPTVHYIMGGVLVDQQGCTEVDGLLVAGEAAGGVHGSGRLGSMSLFEGLVFGRKVGKIAAEQIDKTKDNPFPIKESDLIINEYKKTISNGKGSNSPFLLKKKLAEVMWKDVGLIKTEKSLLRAMEQIKKIEKLSKELFVNWKKSEQRQLILNTIELKMMVTTSKAIIVSSLIRRESRGSHYRLDYPSENNSEDYNVKVDLKDGEVQAKKYDKSIS</sequence>
<dbReference type="GO" id="GO:0050660">
    <property type="term" value="F:flavin adenine dinucleotide binding"/>
    <property type="evidence" value="ECO:0007669"/>
    <property type="project" value="TreeGrafter"/>
</dbReference>
<keyword evidence="2" id="KW-0560">Oxidoreductase</keyword>
<dbReference type="InterPro" id="IPR030664">
    <property type="entry name" value="SdhA/FrdA/AprA"/>
</dbReference>
<dbReference type="InterPro" id="IPR015939">
    <property type="entry name" value="Fum_Rdtase/Succ_DH_flav-like_C"/>
</dbReference>
<feature type="active site" description="Proton acceptor" evidence="4">
    <location>
        <position position="274"/>
    </location>
</feature>
<protein>
    <submittedName>
        <fullName evidence="7">Dissimilatory adenylylsulfate reductase alpha subunit</fullName>
    </submittedName>
</protein>
<reference evidence="7 8" key="1">
    <citation type="submission" date="2016-10" db="EMBL/GenBank/DDBJ databases">
        <authorList>
            <person name="de Groot N.N."/>
        </authorList>
    </citation>
    <scope>NUCLEOTIDE SEQUENCE [LARGE SCALE GENOMIC DNA]</scope>
    <source>
        <strain evidence="7 8">DSM 23995</strain>
    </source>
</reference>
<feature type="domain" description="Fumarate reductase/succinate dehydrogenase flavoprotein-like C-terminal" evidence="6">
    <location>
        <begin position="438"/>
        <end position="529"/>
    </location>
</feature>
<evidence type="ECO:0000259" key="6">
    <source>
        <dbReference type="Pfam" id="PF02910"/>
    </source>
</evidence>
<dbReference type="Pfam" id="PF02910">
    <property type="entry name" value="Succ_DH_flav_C"/>
    <property type="match status" value="1"/>
</dbReference>
<evidence type="ECO:0000256" key="4">
    <source>
        <dbReference type="PIRSR" id="PIRSR630664-50"/>
    </source>
</evidence>
<dbReference type="EMBL" id="FONT01000006">
    <property type="protein sequence ID" value="SFE93195.1"/>
    <property type="molecule type" value="Genomic_DNA"/>
</dbReference>
<dbReference type="Pfam" id="PF00890">
    <property type="entry name" value="FAD_binding_2"/>
    <property type="match status" value="1"/>
</dbReference>
<dbReference type="InterPro" id="IPR037099">
    <property type="entry name" value="Fum_R/Succ_DH_flav-like_C_sf"/>
</dbReference>
<evidence type="ECO:0000313" key="8">
    <source>
        <dbReference type="Proteomes" id="UP000199516"/>
    </source>
</evidence>
<name>A0A1I2EK10_9BACI</name>
<evidence type="ECO:0000313" key="7">
    <source>
        <dbReference type="EMBL" id="SFE93195.1"/>
    </source>
</evidence>
<keyword evidence="1" id="KW-0285">Flavoprotein</keyword>
<evidence type="ECO:0000256" key="3">
    <source>
        <dbReference type="PIRSR" id="PIRSR000171-1"/>
    </source>
</evidence>
<dbReference type="InterPro" id="IPR036188">
    <property type="entry name" value="FAD/NAD-bd_sf"/>
</dbReference>
<dbReference type="GO" id="GO:0009055">
    <property type="term" value="F:electron transfer activity"/>
    <property type="evidence" value="ECO:0007669"/>
    <property type="project" value="TreeGrafter"/>
</dbReference>
<feature type="domain" description="FAD-dependent oxidoreductase 2 FAD-binding" evidence="5">
    <location>
        <begin position="7"/>
        <end position="382"/>
    </location>
</feature>
<dbReference type="InterPro" id="IPR003953">
    <property type="entry name" value="FAD-dep_OxRdtase_2_FAD-bd"/>
</dbReference>
<dbReference type="GO" id="GO:0009061">
    <property type="term" value="P:anaerobic respiration"/>
    <property type="evidence" value="ECO:0007669"/>
    <property type="project" value="TreeGrafter"/>
</dbReference>
<evidence type="ECO:0000256" key="2">
    <source>
        <dbReference type="ARBA" id="ARBA00023002"/>
    </source>
</evidence>
<accession>A0A1I2EK10</accession>
<dbReference type="STRING" id="930128.SAMN05192532_10666"/>
<organism evidence="7 8">
    <name type="scientific">Alteribacillus iranensis</name>
    <dbReference type="NCBI Taxonomy" id="930128"/>
    <lineage>
        <taxon>Bacteria</taxon>
        <taxon>Bacillati</taxon>
        <taxon>Bacillota</taxon>
        <taxon>Bacilli</taxon>
        <taxon>Bacillales</taxon>
        <taxon>Bacillaceae</taxon>
        <taxon>Alteribacillus</taxon>
    </lineage>
</organism>
<feature type="active site" description="Proton acceptor" evidence="3">
    <location>
        <position position="269"/>
    </location>
</feature>
<dbReference type="GO" id="GO:0000104">
    <property type="term" value="F:succinate dehydrogenase activity"/>
    <property type="evidence" value="ECO:0007669"/>
    <property type="project" value="TreeGrafter"/>
</dbReference>